<dbReference type="GO" id="GO:0003910">
    <property type="term" value="F:DNA ligase (ATP) activity"/>
    <property type="evidence" value="ECO:0007669"/>
    <property type="project" value="UniProtKB-EC"/>
</dbReference>
<dbReference type="CDD" id="cd07906">
    <property type="entry name" value="Adenylation_DNA_ligase_LigD_LigC"/>
    <property type="match status" value="1"/>
</dbReference>
<evidence type="ECO:0000256" key="1">
    <source>
        <dbReference type="ARBA" id="ARBA00001936"/>
    </source>
</evidence>
<evidence type="ECO:0000313" key="25">
    <source>
        <dbReference type="Proteomes" id="UP000061010"/>
    </source>
</evidence>
<keyword evidence="3 24" id="KW-0436">Ligase</keyword>
<dbReference type="InterPro" id="IPR052171">
    <property type="entry name" value="NHEJ_LigD"/>
</dbReference>
<dbReference type="GO" id="GO:0004527">
    <property type="term" value="F:exonuclease activity"/>
    <property type="evidence" value="ECO:0007669"/>
    <property type="project" value="UniProtKB-KW"/>
</dbReference>
<comment type="cofactor">
    <cofactor evidence="1">
        <name>Mn(2+)</name>
        <dbReference type="ChEBI" id="CHEBI:29035"/>
    </cofactor>
</comment>
<dbReference type="SUPFAM" id="SSF50249">
    <property type="entry name" value="Nucleic acid-binding proteins"/>
    <property type="match status" value="1"/>
</dbReference>
<keyword evidence="25" id="KW-1185">Reference proteome</keyword>
<evidence type="ECO:0000256" key="2">
    <source>
        <dbReference type="ARBA" id="ARBA00012727"/>
    </source>
</evidence>
<keyword evidence="18" id="KW-0511">Multifunctional enzyme</keyword>
<evidence type="ECO:0000256" key="3">
    <source>
        <dbReference type="ARBA" id="ARBA00022598"/>
    </source>
</evidence>
<evidence type="ECO:0000256" key="10">
    <source>
        <dbReference type="ARBA" id="ARBA00022801"/>
    </source>
</evidence>
<evidence type="ECO:0000313" key="24">
    <source>
        <dbReference type="EMBL" id="ALJ28151.1"/>
    </source>
</evidence>
<organism evidence="24 25">
    <name type="scientific">Stenotrophomonas acidaminiphila</name>
    <dbReference type="NCBI Taxonomy" id="128780"/>
    <lineage>
        <taxon>Bacteria</taxon>
        <taxon>Pseudomonadati</taxon>
        <taxon>Pseudomonadota</taxon>
        <taxon>Gammaproteobacteria</taxon>
        <taxon>Lysobacterales</taxon>
        <taxon>Lysobacteraceae</taxon>
        <taxon>Stenotrophomonas</taxon>
    </lineage>
</organism>
<dbReference type="InterPro" id="IPR033651">
    <property type="entry name" value="PaeLigD_Pol-like"/>
</dbReference>
<gene>
    <name evidence="24" type="ORF">AOT14_17700</name>
</gene>
<keyword evidence="11" id="KW-0269">Exonuclease</keyword>
<protein>
    <recommendedName>
        <fullName evidence="2">DNA ligase (ATP)</fullName>
        <ecNumber evidence="2">6.5.1.1</ecNumber>
    </recommendedName>
    <alternativeName>
        <fullName evidence="19">NHEJ DNA polymerase</fullName>
    </alternativeName>
</protein>
<dbReference type="GO" id="GO:0003677">
    <property type="term" value="F:DNA binding"/>
    <property type="evidence" value="ECO:0007669"/>
    <property type="project" value="UniProtKB-KW"/>
</dbReference>
<dbReference type="InterPro" id="IPR014146">
    <property type="entry name" value="LigD_ligase_dom"/>
</dbReference>
<evidence type="ECO:0000256" key="7">
    <source>
        <dbReference type="ARBA" id="ARBA00022723"/>
    </source>
</evidence>
<keyword evidence="12" id="KW-0067">ATP-binding</keyword>
<evidence type="ECO:0000256" key="4">
    <source>
        <dbReference type="ARBA" id="ARBA00022679"/>
    </source>
</evidence>
<dbReference type="Gene3D" id="3.30.470.30">
    <property type="entry name" value="DNA ligase/mRNA capping enzyme"/>
    <property type="match status" value="1"/>
</dbReference>
<dbReference type="PANTHER" id="PTHR42705">
    <property type="entry name" value="BIFUNCTIONAL NON-HOMOLOGOUS END JOINING PROTEIN LIGD"/>
    <property type="match status" value="1"/>
</dbReference>
<evidence type="ECO:0000256" key="16">
    <source>
        <dbReference type="ARBA" id="ARBA00023204"/>
    </source>
</evidence>
<evidence type="ECO:0000259" key="23">
    <source>
        <dbReference type="Pfam" id="PF21686"/>
    </source>
</evidence>
<dbReference type="Gene3D" id="2.40.50.140">
    <property type="entry name" value="Nucleic acid-binding proteins"/>
    <property type="match status" value="1"/>
</dbReference>
<feature type="domain" description="DNA ligase D polymerase" evidence="23">
    <location>
        <begin position="440"/>
        <end position="692"/>
    </location>
</feature>
<keyword evidence="17" id="KW-0464">Manganese</keyword>
<evidence type="ECO:0000256" key="8">
    <source>
        <dbReference type="ARBA" id="ARBA00022741"/>
    </source>
</evidence>
<evidence type="ECO:0000256" key="12">
    <source>
        <dbReference type="ARBA" id="ARBA00022840"/>
    </source>
</evidence>
<keyword evidence="13" id="KW-0239">DNA-directed DNA polymerase</keyword>
<keyword evidence="8" id="KW-0547">Nucleotide-binding</keyword>
<evidence type="ECO:0000256" key="20">
    <source>
        <dbReference type="ARBA" id="ARBA00034003"/>
    </source>
</evidence>
<reference evidence="24 25" key="1">
    <citation type="journal article" date="2015" name="Genome Announc.">
        <title>Complete Genome Sequencing of Stenotrophomonas acidaminiphila ZAC14D2_NAIMI4_2, a Multidrug-Resistant Strain Isolated from Sediments of a Polluted River in Mexico, Uncovers New Antibiotic Resistance Genes and a Novel Class-II Lasso Peptide Biosynthesis Gene Cluster.</title>
        <authorList>
            <person name="Vinuesa P."/>
            <person name="Ochoa-Sanchez L.E."/>
        </authorList>
    </citation>
    <scope>NUCLEOTIDE SEQUENCE [LARGE SCALE GENOMIC DNA]</scope>
    <source>
        <strain evidence="24 25">ZAC14D2_NAIMI4_2</strain>
    </source>
</reference>
<dbReference type="Proteomes" id="UP000061010">
    <property type="component" value="Chromosome"/>
</dbReference>
<dbReference type="InterPro" id="IPR012309">
    <property type="entry name" value="DNA_ligase_ATP-dep_C"/>
</dbReference>
<dbReference type="CDD" id="cd07971">
    <property type="entry name" value="OBF_DNA_ligase_LigD"/>
    <property type="match status" value="1"/>
</dbReference>
<dbReference type="Pfam" id="PF01068">
    <property type="entry name" value="DNA_ligase_A_M"/>
    <property type="match status" value="1"/>
</dbReference>
<dbReference type="GO" id="GO:0006310">
    <property type="term" value="P:DNA recombination"/>
    <property type="evidence" value="ECO:0007669"/>
    <property type="project" value="UniProtKB-KW"/>
</dbReference>
<comment type="catalytic activity">
    <reaction evidence="20">
        <text>ATP + (deoxyribonucleotide)n-3'-hydroxyl + 5'-phospho-(deoxyribonucleotide)m = (deoxyribonucleotide)n+m + AMP + diphosphate.</text>
        <dbReference type="EC" id="6.5.1.1"/>
    </reaction>
</comment>
<evidence type="ECO:0000256" key="19">
    <source>
        <dbReference type="ARBA" id="ARBA00029943"/>
    </source>
</evidence>
<dbReference type="PANTHER" id="PTHR42705:SF2">
    <property type="entry name" value="BIFUNCTIONAL NON-HOMOLOGOUS END JOINING PROTEIN LIGD"/>
    <property type="match status" value="1"/>
</dbReference>
<evidence type="ECO:0000256" key="14">
    <source>
        <dbReference type="ARBA" id="ARBA00023125"/>
    </source>
</evidence>
<feature type="domain" description="ATP-dependent DNA ligase family profile" evidence="21">
    <location>
        <begin position="111"/>
        <end position="276"/>
    </location>
</feature>
<evidence type="ECO:0000259" key="22">
    <source>
        <dbReference type="Pfam" id="PF04679"/>
    </source>
</evidence>
<dbReference type="InterPro" id="IPR012340">
    <property type="entry name" value="NA-bd_OB-fold"/>
</dbReference>
<dbReference type="Gene3D" id="3.30.1490.70">
    <property type="match status" value="1"/>
</dbReference>
<accession>A0A0S1AZB1</accession>
<dbReference type="NCBIfam" id="TIGR02778">
    <property type="entry name" value="ligD_pol"/>
    <property type="match status" value="1"/>
</dbReference>
<dbReference type="Pfam" id="PF21686">
    <property type="entry name" value="LigD_Prim-Pol"/>
    <property type="match status" value="1"/>
</dbReference>
<evidence type="ECO:0000256" key="17">
    <source>
        <dbReference type="ARBA" id="ARBA00023211"/>
    </source>
</evidence>
<dbReference type="GO" id="GO:0006281">
    <property type="term" value="P:DNA repair"/>
    <property type="evidence" value="ECO:0007669"/>
    <property type="project" value="UniProtKB-KW"/>
</dbReference>
<dbReference type="GO" id="GO:0005524">
    <property type="term" value="F:ATP binding"/>
    <property type="evidence" value="ECO:0007669"/>
    <property type="project" value="UniProtKB-KW"/>
</dbReference>
<dbReference type="Gene3D" id="3.90.920.10">
    <property type="entry name" value="DNA primase, PRIM domain"/>
    <property type="match status" value="1"/>
</dbReference>
<dbReference type="EMBL" id="CP012900">
    <property type="protein sequence ID" value="ALJ28151.1"/>
    <property type="molecule type" value="Genomic_DNA"/>
</dbReference>
<keyword evidence="15" id="KW-0233">DNA recombination</keyword>
<keyword evidence="6" id="KW-0540">Nuclease</keyword>
<proteinExistence type="predicted"/>
<dbReference type="CDD" id="cd04862">
    <property type="entry name" value="PaeLigD_Pol_like"/>
    <property type="match status" value="1"/>
</dbReference>
<feature type="domain" description="DNA ligase ATP-dependent C-terminal" evidence="22">
    <location>
        <begin position="295"/>
        <end position="390"/>
    </location>
</feature>
<evidence type="ECO:0000256" key="13">
    <source>
        <dbReference type="ARBA" id="ARBA00022932"/>
    </source>
</evidence>
<keyword evidence="5" id="KW-0548">Nucleotidyltransferase</keyword>
<dbReference type="SUPFAM" id="SSF56091">
    <property type="entry name" value="DNA ligase/mRNA capping enzyme, catalytic domain"/>
    <property type="match status" value="1"/>
</dbReference>
<dbReference type="AlphaFoldDB" id="A0A0S1AZB1"/>
<evidence type="ECO:0000256" key="9">
    <source>
        <dbReference type="ARBA" id="ARBA00022763"/>
    </source>
</evidence>
<keyword evidence="16" id="KW-0234">DNA repair</keyword>
<evidence type="ECO:0000256" key="11">
    <source>
        <dbReference type="ARBA" id="ARBA00022839"/>
    </source>
</evidence>
<keyword evidence="7" id="KW-0479">Metal-binding</keyword>
<evidence type="ECO:0000259" key="21">
    <source>
        <dbReference type="Pfam" id="PF01068"/>
    </source>
</evidence>
<keyword evidence="14" id="KW-0238">DNA-binding</keyword>
<keyword evidence="4" id="KW-0808">Transferase</keyword>
<evidence type="ECO:0000256" key="15">
    <source>
        <dbReference type="ARBA" id="ARBA00023172"/>
    </source>
</evidence>
<dbReference type="GO" id="GO:0003887">
    <property type="term" value="F:DNA-directed DNA polymerase activity"/>
    <property type="evidence" value="ECO:0007669"/>
    <property type="project" value="UniProtKB-KW"/>
</dbReference>
<keyword evidence="10" id="KW-0378">Hydrolase</keyword>
<dbReference type="InterPro" id="IPR014145">
    <property type="entry name" value="LigD_pol_dom"/>
</dbReference>
<name>A0A0S1AZB1_9GAMM</name>
<dbReference type="EC" id="6.5.1.1" evidence="2"/>
<evidence type="ECO:0000256" key="6">
    <source>
        <dbReference type="ARBA" id="ARBA00022722"/>
    </source>
</evidence>
<dbReference type="KEGG" id="sacz:AOT14_17700"/>
<dbReference type="NCBIfam" id="TIGR02776">
    <property type="entry name" value="NHEJ_ligase_prk"/>
    <property type="match status" value="1"/>
</dbReference>
<evidence type="ECO:0000256" key="18">
    <source>
        <dbReference type="ARBA" id="ARBA00023268"/>
    </source>
</evidence>
<sequence length="719" mass="78499">MARGHLRFQLFGGKLRGGWHLVRSGARGRQPEWLLFKARDAYAAPLEADDLLDAAPPGRGPAAGTRPRPVPVRGRRLLAAAAKLPGARRTRAEPAFHAPQLATLVEAVPDGDGWLHEAKWDGYRLIAQLARDRVRLWSRNALEWTQRLPAIVQALQALDVVAVLDGELVAGAGRQQDFGLLQASLSGERAAPLSYVLFDILQLGDIDVRGCRQDDRKALLATLLESASPPLVYSSHVADGQRALAMAVERGLEGIISKRAAAAYRSGRGDHWRKVKHLMSDEFVVVGFTAPKGSRSGLGALLLATPVGRRGWRYAGRVGSGFNQYTLDALVRRLSPLARDTPVPAITAGAVGPCRVQWVKPVMVVEVFHHGTGNHGLLRQASFKTIRADRNVAELRAAAPVPVPEEHSMPDHMPGSSAAATDVALTSPSRVVYPDAGIRKQEVFAYYRDMLPWLLPEVVGRPVSVVRCPQGTQRPCFFQKHLPPGTGHVGTVPIEEEGGTRADYIVVRDAAGLLELVQFNALEFHPWGARADAPDLADRIVFDLDPGPGVAWARVVAAARQVRDHLRELGLESFVRTSGGKGLHVVVPLRPACEWSQVKAFARAFAEAMATADPLAYVATASKRQRKGRIFIDYLRNGRGATSVASFSLRARPGAPVAMPLRWEELGRVRRADAYDIASAPRRMKRMKQHPWGDIDRIRQDLAPIAARLAGRNPRRPDS</sequence>
<keyword evidence="9" id="KW-0227">DNA damage</keyword>
<dbReference type="InterPro" id="IPR014143">
    <property type="entry name" value="NHEJ_ligase_prk"/>
</dbReference>
<dbReference type="PATRIC" id="fig|128780.6.peg.1770"/>
<evidence type="ECO:0000256" key="5">
    <source>
        <dbReference type="ARBA" id="ARBA00022695"/>
    </source>
</evidence>
<dbReference type="Pfam" id="PF04679">
    <property type="entry name" value="DNA_ligase_A_C"/>
    <property type="match status" value="1"/>
</dbReference>
<dbReference type="GO" id="GO:0046872">
    <property type="term" value="F:metal ion binding"/>
    <property type="evidence" value="ECO:0007669"/>
    <property type="project" value="UniProtKB-KW"/>
</dbReference>
<dbReference type="NCBIfam" id="TIGR02779">
    <property type="entry name" value="NHEJ_ligase_lig"/>
    <property type="match status" value="1"/>
</dbReference>
<dbReference type="InterPro" id="IPR012310">
    <property type="entry name" value="DNA_ligase_ATP-dep_cent"/>
</dbReference>